<feature type="region of interest" description="Disordered" evidence="1">
    <location>
        <begin position="1"/>
        <end position="26"/>
    </location>
</feature>
<name>A0A074ZME3_OPIVI</name>
<dbReference type="AlphaFoldDB" id="A0A074ZME3"/>
<protein>
    <submittedName>
        <fullName evidence="2">Uncharacterized protein</fullName>
    </submittedName>
</protein>
<dbReference type="KEGG" id="ovi:T265_04908"/>
<keyword evidence="3" id="KW-1185">Reference proteome</keyword>
<dbReference type="EMBL" id="KL596704">
    <property type="protein sequence ID" value="KER28236.1"/>
    <property type="molecule type" value="Genomic_DNA"/>
</dbReference>
<evidence type="ECO:0000256" key="1">
    <source>
        <dbReference type="SAM" id="MobiDB-lite"/>
    </source>
</evidence>
<evidence type="ECO:0000313" key="2">
    <source>
        <dbReference type="EMBL" id="KER28236.1"/>
    </source>
</evidence>
<organism evidence="2 3">
    <name type="scientific">Opisthorchis viverrini</name>
    <name type="common">Southeast Asian liver fluke</name>
    <dbReference type="NCBI Taxonomy" id="6198"/>
    <lineage>
        <taxon>Eukaryota</taxon>
        <taxon>Metazoa</taxon>
        <taxon>Spiralia</taxon>
        <taxon>Lophotrochozoa</taxon>
        <taxon>Platyhelminthes</taxon>
        <taxon>Trematoda</taxon>
        <taxon>Digenea</taxon>
        <taxon>Opisthorchiida</taxon>
        <taxon>Opisthorchiata</taxon>
        <taxon>Opisthorchiidae</taxon>
        <taxon>Opisthorchis</taxon>
    </lineage>
</organism>
<reference evidence="2 3" key="1">
    <citation type="submission" date="2013-11" db="EMBL/GenBank/DDBJ databases">
        <title>Opisthorchis viverrini - life in the bile duct.</title>
        <authorList>
            <person name="Young N.D."/>
            <person name="Nagarajan N."/>
            <person name="Lin S.J."/>
            <person name="Korhonen P.K."/>
            <person name="Jex A.R."/>
            <person name="Hall R.S."/>
            <person name="Safavi-Hemami H."/>
            <person name="Kaewkong W."/>
            <person name="Bertrand D."/>
            <person name="Gao S."/>
            <person name="Seet Q."/>
            <person name="Wongkham S."/>
            <person name="Teh B.T."/>
            <person name="Wongkham C."/>
            <person name="Intapan P.M."/>
            <person name="Maleewong W."/>
            <person name="Yang X."/>
            <person name="Hu M."/>
            <person name="Wang Z."/>
            <person name="Hofmann A."/>
            <person name="Sternberg P.W."/>
            <person name="Tan P."/>
            <person name="Wang J."/>
            <person name="Gasser R.B."/>
        </authorList>
    </citation>
    <scope>NUCLEOTIDE SEQUENCE [LARGE SCALE GENOMIC DNA]</scope>
</reference>
<evidence type="ECO:0000313" key="3">
    <source>
        <dbReference type="Proteomes" id="UP000054324"/>
    </source>
</evidence>
<dbReference type="CTD" id="20319090"/>
<accession>A0A074ZME3</accession>
<sequence length="176" mass="18917">MSEKTRLAGLDSNQRPRPTGRGLDQSSRRGWSLSIIIIYLNFAQLERHASGPVYIVAIANITDSVKQSQTDMSTEEVPARVAPEFVVGLLCGSSGSAPGATATMPPPPPGFTAHDTSSLASLNDHLSILNNDSTITTTTSAMNCEAISNTFPCRWSAAMTSKSSHLLALSHYYRYE</sequence>
<dbReference type="GeneID" id="20319090"/>
<dbReference type="RefSeq" id="XP_009168032.1">
    <property type="nucleotide sequence ID" value="XM_009169768.1"/>
</dbReference>
<dbReference type="STRING" id="6198.A0A074ZME3"/>
<proteinExistence type="predicted"/>
<gene>
    <name evidence="2" type="ORF">T265_04908</name>
</gene>
<dbReference type="Proteomes" id="UP000054324">
    <property type="component" value="Unassembled WGS sequence"/>
</dbReference>